<evidence type="ECO:0000256" key="8">
    <source>
        <dbReference type="ARBA" id="ARBA00023306"/>
    </source>
</evidence>
<dbReference type="FunFam" id="1.10.510.10:FF:000328">
    <property type="entry name" value="Cyclin-dependent kinase 20 isoform 2"/>
    <property type="match status" value="1"/>
</dbReference>
<dbReference type="InterPro" id="IPR017441">
    <property type="entry name" value="Protein_kinase_ATP_BS"/>
</dbReference>
<keyword evidence="3" id="KW-0132">Cell division</keyword>
<dbReference type="AlphaFoldDB" id="A0A8C1NTX0"/>
<reference evidence="13" key="1">
    <citation type="submission" date="2025-08" db="UniProtKB">
        <authorList>
            <consortium name="Ensembl"/>
        </authorList>
    </citation>
    <scope>IDENTIFICATION</scope>
</reference>
<dbReference type="PROSITE" id="PS00108">
    <property type="entry name" value="PROTEIN_KINASE_ST"/>
    <property type="match status" value="1"/>
</dbReference>
<keyword evidence="6" id="KW-0418">Kinase</keyword>
<dbReference type="GO" id="GO:0005634">
    <property type="term" value="C:nucleus"/>
    <property type="evidence" value="ECO:0007669"/>
    <property type="project" value="TreeGrafter"/>
</dbReference>
<sequence>MQKYEKLEKIGEGTYGTVFKAKNRETHEIVALKRVRLDDDDEGVPSSALREICLLKELKHKNIVRLHDVLHSDKKLTLVFEYCDQDLKKYFDSCNGDLDPEIVKSFMYQLLKGLAFCHSRNVLHRDLKPQNLLINRNGELKLADFGLARAFGIPVRCYSAEVKRHGFRDRVVFFRVSMCSSLDVDCLQVVTLWYRPPDVLFGAKLYSTSIDMWSAGCIFAELANAGRPLFPGNDVDDQLKRIFRLLGTPTEEQWQTMNKLPDYKPYPMYPATTSLVNVVPKLSSTGRDLLQNLLKCNPVQRISAEEALQHPYFADFCPP</sequence>
<evidence type="ECO:0000313" key="13">
    <source>
        <dbReference type="Ensembl" id="ENSCCRP00010094687.1"/>
    </source>
</evidence>
<keyword evidence="7 10" id="KW-0067">ATP-binding</keyword>
<dbReference type="PROSITE" id="PS00107">
    <property type="entry name" value="PROTEIN_KINASE_ATP"/>
    <property type="match status" value="1"/>
</dbReference>
<evidence type="ECO:0000256" key="10">
    <source>
        <dbReference type="PROSITE-ProRule" id="PRU10141"/>
    </source>
</evidence>
<accession>A0A8C1NTX0</accession>
<comment type="similarity">
    <text evidence="1">Belongs to the protein kinase superfamily. CMGC Ser/Thr protein kinase family. CDC2/CDKX subfamily.</text>
</comment>
<name>A0A8C1NTX0_CYPCA</name>
<dbReference type="GO" id="GO:0004693">
    <property type="term" value="F:cyclin-dependent protein serine/threonine kinase activity"/>
    <property type="evidence" value="ECO:0007669"/>
    <property type="project" value="TreeGrafter"/>
</dbReference>
<dbReference type="PROSITE" id="PS50011">
    <property type="entry name" value="PROTEIN_KINASE_DOM"/>
    <property type="match status" value="1"/>
</dbReference>
<dbReference type="Proteomes" id="UP000694427">
    <property type="component" value="Unplaced"/>
</dbReference>
<evidence type="ECO:0000256" key="11">
    <source>
        <dbReference type="RuleBase" id="RU000304"/>
    </source>
</evidence>
<keyword evidence="14" id="KW-1185">Reference proteome</keyword>
<keyword evidence="2 11" id="KW-0723">Serine/threonine-protein kinase</keyword>
<evidence type="ECO:0000256" key="4">
    <source>
        <dbReference type="ARBA" id="ARBA00022679"/>
    </source>
</evidence>
<feature type="binding site" evidence="10">
    <location>
        <position position="33"/>
    </location>
    <ligand>
        <name>ATP</name>
        <dbReference type="ChEBI" id="CHEBI:30616"/>
    </ligand>
</feature>
<dbReference type="InterPro" id="IPR050108">
    <property type="entry name" value="CDK"/>
</dbReference>
<keyword evidence="8" id="KW-0131">Cell cycle</keyword>
<evidence type="ECO:0000256" key="3">
    <source>
        <dbReference type="ARBA" id="ARBA00022618"/>
    </source>
</evidence>
<gene>
    <name evidence="13" type="primary">cdk5</name>
</gene>
<dbReference type="Gene3D" id="1.10.510.10">
    <property type="entry name" value="Transferase(Phosphotransferase) domain 1"/>
    <property type="match status" value="1"/>
</dbReference>
<dbReference type="Ensembl" id="ENSCCRT00010105054.1">
    <property type="protein sequence ID" value="ENSCCRP00010094687.1"/>
    <property type="gene ID" value="ENSCCRG00010041382.1"/>
</dbReference>
<evidence type="ECO:0000256" key="7">
    <source>
        <dbReference type="ARBA" id="ARBA00022840"/>
    </source>
</evidence>
<dbReference type="FunFam" id="3.30.200.20:FF:000144">
    <property type="entry name" value="Cyclin-dependent kinase 5"/>
    <property type="match status" value="1"/>
</dbReference>
<dbReference type="Pfam" id="PF00069">
    <property type="entry name" value="Pkinase"/>
    <property type="match status" value="1"/>
</dbReference>
<keyword evidence="5 10" id="KW-0547">Nucleotide-binding</keyword>
<evidence type="ECO:0000259" key="12">
    <source>
        <dbReference type="PROSITE" id="PS50011"/>
    </source>
</evidence>
<dbReference type="PANTHER" id="PTHR24056:SF46">
    <property type="entry name" value="CYCLIN-DEPENDENT KINASE 5"/>
    <property type="match status" value="1"/>
</dbReference>
<dbReference type="PANTHER" id="PTHR24056">
    <property type="entry name" value="CELL DIVISION PROTEIN KINASE"/>
    <property type="match status" value="1"/>
</dbReference>
<dbReference type="SUPFAM" id="SSF56112">
    <property type="entry name" value="Protein kinase-like (PK-like)"/>
    <property type="match status" value="1"/>
</dbReference>
<protein>
    <recommendedName>
        <fullName evidence="9">Cell division protein kinase 5</fullName>
    </recommendedName>
</protein>
<dbReference type="GO" id="GO:0007409">
    <property type="term" value="P:axonogenesis"/>
    <property type="evidence" value="ECO:0007669"/>
    <property type="project" value="TreeGrafter"/>
</dbReference>
<dbReference type="GO" id="GO:0051301">
    <property type="term" value="P:cell division"/>
    <property type="evidence" value="ECO:0007669"/>
    <property type="project" value="UniProtKB-KW"/>
</dbReference>
<dbReference type="InterPro" id="IPR000719">
    <property type="entry name" value="Prot_kinase_dom"/>
</dbReference>
<dbReference type="SMART" id="SM00220">
    <property type="entry name" value="S_TKc"/>
    <property type="match status" value="1"/>
</dbReference>
<dbReference type="GO" id="GO:0005737">
    <property type="term" value="C:cytoplasm"/>
    <property type="evidence" value="ECO:0007669"/>
    <property type="project" value="TreeGrafter"/>
</dbReference>
<keyword evidence="4" id="KW-0808">Transferase</keyword>
<dbReference type="GO" id="GO:0048489">
    <property type="term" value="P:synaptic vesicle transport"/>
    <property type="evidence" value="ECO:0007669"/>
    <property type="project" value="TreeGrafter"/>
</dbReference>
<feature type="domain" description="Protein kinase" evidence="12">
    <location>
        <begin position="4"/>
        <end position="313"/>
    </location>
</feature>
<dbReference type="InterPro" id="IPR008271">
    <property type="entry name" value="Ser/Thr_kinase_AS"/>
</dbReference>
<dbReference type="InterPro" id="IPR011009">
    <property type="entry name" value="Kinase-like_dom_sf"/>
</dbReference>
<evidence type="ECO:0000256" key="1">
    <source>
        <dbReference type="ARBA" id="ARBA00006485"/>
    </source>
</evidence>
<evidence type="ECO:0000256" key="5">
    <source>
        <dbReference type="ARBA" id="ARBA00022741"/>
    </source>
</evidence>
<evidence type="ECO:0000256" key="2">
    <source>
        <dbReference type="ARBA" id="ARBA00022527"/>
    </source>
</evidence>
<evidence type="ECO:0000256" key="9">
    <source>
        <dbReference type="ARBA" id="ARBA00041295"/>
    </source>
</evidence>
<proteinExistence type="inferred from homology"/>
<reference evidence="13" key="2">
    <citation type="submission" date="2025-09" db="UniProtKB">
        <authorList>
            <consortium name="Ensembl"/>
        </authorList>
    </citation>
    <scope>IDENTIFICATION</scope>
</reference>
<evidence type="ECO:0000256" key="6">
    <source>
        <dbReference type="ARBA" id="ARBA00022777"/>
    </source>
</evidence>
<organism evidence="13 14">
    <name type="scientific">Cyprinus carpio</name>
    <name type="common">Common carp</name>
    <dbReference type="NCBI Taxonomy" id="7962"/>
    <lineage>
        <taxon>Eukaryota</taxon>
        <taxon>Metazoa</taxon>
        <taxon>Chordata</taxon>
        <taxon>Craniata</taxon>
        <taxon>Vertebrata</taxon>
        <taxon>Euteleostomi</taxon>
        <taxon>Actinopterygii</taxon>
        <taxon>Neopterygii</taxon>
        <taxon>Teleostei</taxon>
        <taxon>Ostariophysi</taxon>
        <taxon>Cypriniformes</taxon>
        <taxon>Cyprinidae</taxon>
        <taxon>Cyprininae</taxon>
        <taxon>Cyprinus</taxon>
    </lineage>
</organism>
<evidence type="ECO:0000313" key="14">
    <source>
        <dbReference type="Proteomes" id="UP000694427"/>
    </source>
</evidence>
<dbReference type="GO" id="GO:0005524">
    <property type="term" value="F:ATP binding"/>
    <property type="evidence" value="ECO:0007669"/>
    <property type="project" value="UniProtKB-UniRule"/>
</dbReference>
<dbReference type="GO" id="GO:0051402">
    <property type="term" value="P:neuron apoptotic process"/>
    <property type="evidence" value="ECO:0007669"/>
    <property type="project" value="TreeGrafter"/>
</dbReference>
<dbReference type="FunFam" id="1.10.510.10:FF:000607">
    <property type="entry name" value="Cyclin-dependent-like kinase 5"/>
    <property type="match status" value="1"/>
</dbReference>
<dbReference type="CDD" id="cd07839">
    <property type="entry name" value="STKc_CDK5"/>
    <property type="match status" value="1"/>
</dbReference>
<dbReference type="Gene3D" id="3.30.200.20">
    <property type="entry name" value="Phosphorylase Kinase, domain 1"/>
    <property type="match status" value="1"/>
</dbReference>